<dbReference type="GO" id="GO:0004345">
    <property type="term" value="F:glucose-6-phosphate dehydrogenase activity"/>
    <property type="evidence" value="ECO:0007669"/>
    <property type="project" value="UniProtKB-EC"/>
</dbReference>
<evidence type="ECO:0000256" key="2">
    <source>
        <dbReference type="ARBA" id="ARBA00013019"/>
    </source>
</evidence>
<proteinExistence type="predicted"/>
<evidence type="ECO:0000256" key="1">
    <source>
        <dbReference type="ARBA" id="ARBA00004959"/>
    </source>
</evidence>
<evidence type="ECO:0000313" key="8">
    <source>
        <dbReference type="EMBL" id="CAF0920458.1"/>
    </source>
</evidence>
<keyword evidence="5" id="KW-0119">Carbohydrate metabolism</keyword>
<evidence type="ECO:0000256" key="5">
    <source>
        <dbReference type="ARBA" id="ARBA00023277"/>
    </source>
</evidence>
<evidence type="ECO:0000256" key="6">
    <source>
        <dbReference type="ARBA" id="ARBA00047696"/>
    </source>
</evidence>
<dbReference type="PANTHER" id="PTHR23429">
    <property type="entry name" value="GLUCOSE-6-PHOSPHATE 1-DEHYDROGENASE G6PD"/>
    <property type="match status" value="1"/>
</dbReference>
<feature type="domain" description="Glucose-6-phosphate dehydrogenase C-terminal" evidence="7">
    <location>
        <begin position="1"/>
        <end position="193"/>
    </location>
</feature>
<dbReference type="GO" id="GO:0005829">
    <property type="term" value="C:cytosol"/>
    <property type="evidence" value="ECO:0007669"/>
    <property type="project" value="TreeGrafter"/>
</dbReference>
<dbReference type="PANTHER" id="PTHR23429:SF0">
    <property type="entry name" value="GLUCOSE-6-PHOSPHATE 1-DEHYDROGENASE"/>
    <property type="match status" value="1"/>
</dbReference>
<comment type="pathway">
    <text evidence="1">Carbohydrate degradation; pentose phosphate pathway.</text>
</comment>
<dbReference type="EMBL" id="CAJNOR010000457">
    <property type="protein sequence ID" value="CAF0920458.1"/>
    <property type="molecule type" value="Genomic_DNA"/>
</dbReference>
<name>A0A814B1K5_ADIRI</name>
<dbReference type="GO" id="GO:0009051">
    <property type="term" value="P:pentose-phosphate shunt, oxidative branch"/>
    <property type="evidence" value="ECO:0007669"/>
    <property type="project" value="TreeGrafter"/>
</dbReference>
<keyword evidence="9" id="KW-1185">Reference proteome</keyword>
<reference evidence="8" key="1">
    <citation type="submission" date="2021-02" db="EMBL/GenBank/DDBJ databases">
        <authorList>
            <person name="Nowell W R."/>
        </authorList>
    </citation>
    <scope>NUCLEOTIDE SEQUENCE</scope>
</reference>
<feature type="non-terminal residue" evidence="8">
    <location>
        <position position="211"/>
    </location>
</feature>
<evidence type="ECO:0000259" key="7">
    <source>
        <dbReference type="Pfam" id="PF02781"/>
    </source>
</evidence>
<evidence type="ECO:0000256" key="4">
    <source>
        <dbReference type="ARBA" id="ARBA00023002"/>
    </source>
</evidence>
<protein>
    <recommendedName>
        <fullName evidence="2">glucose-6-phosphate dehydrogenase (NADP(+))</fullName>
        <ecNumber evidence="2">1.1.1.49</ecNumber>
    </recommendedName>
</protein>
<keyword evidence="4" id="KW-0560">Oxidoreductase</keyword>
<sequence>GYLDDDGVPKDSTTPTYAQVVVSINNERWAGVPFILRAGKALNEKKAEIRIQFRDVPGDMFDDDNRASGESKKLSRDELVMRVQPNEAVYLKLNTKRPGEMGFSIEETELDLTYGERYKGVKLPDAYERLILDVFMGSKINFVRSDELEEAWRIVDPVLVDIEKKKIPVIPYKFGSIGIREAFDIAAKHGYVFRGTYIWKDERTTKSEEKN</sequence>
<accession>A0A814B1K5</accession>
<dbReference type="GO" id="GO:0006006">
    <property type="term" value="P:glucose metabolic process"/>
    <property type="evidence" value="ECO:0007669"/>
    <property type="project" value="InterPro"/>
</dbReference>
<comment type="caution">
    <text evidence="8">The sequence shown here is derived from an EMBL/GenBank/DDBJ whole genome shotgun (WGS) entry which is preliminary data.</text>
</comment>
<dbReference type="Pfam" id="PF02781">
    <property type="entry name" value="G6PD_C"/>
    <property type="match status" value="1"/>
</dbReference>
<evidence type="ECO:0000256" key="3">
    <source>
        <dbReference type="ARBA" id="ARBA00022857"/>
    </source>
</evidence>
<dbReference type="SUPFAM" id="SSF55347">
    <property type="entry name" value="Glyceraldehyde-3-phosphate dehydrogenase-like, C-terminal domain"/>
    <property type="match status" value="1"/>
</dbReference>
<dbReference type="InterPro" id="IPR022675">
    <property type="entry name" value="G6P_DH_C"/>
</dbReference>
<keyword evidence="3" id="KW-0521">NADP</keyword>
<comment type="catalytic activity">
    <reaction evidence="6">
        <text>D-glucose 6-phosphate + NADP(+) = 6-phospho-D-glucono-1,5-lactone + NADPH + H(+)</text>
        <dbReference type="Rhea" id="RHEA:15841"/>
        <dbReference type="ChEBI" id="CHEBI:15378"/>
        <dbReference type="ChEBI" id="CHEBI:57783"/>
        <dbReference type="ChEBI" id="CHEBI:57955"/>
        <dbReference type="ChEBI" id="CHEBI:58349"/>
        <dbReference type="ChEBI" id="CHEBI:61548"/>
        <dbReference type="EC" id="1.1.1.49"/>
    </reaction>
    <physiologicalReaction direction="left-to-right" evidence="6">
        <dbReference type="Rhea" id="RHEA:15842"/>
    </physiologicalReaction>
</comment>
<dbReference type="EC" id="1.1.1.49" evidence="2"/>
<dbReference type="InterPro" id="IPR001282">
    <property type="entry name" value="G6P_DH"/>
</dbReference>
<gene>
    <name evidence="8" type="ORF">XAT740_LOCUS9008</name>
</gene>
<dbReference type="Gene3D" id="3.30.360.10">
    <property type="entry name" value="Dihydrodipicolinate Reductase, domain 2"/>
    <property type="match status" value="1"/>
</dbReference>
<organism evidence="8 9">
    <name type="scientific">Adineta ricciae</name>
    <name type="common">Rotifer</name>
    <dbReference type="NCBI Taxonomy" id="249248"/>
    <lineage>
        <taxon>Eukaryota</taxon>
        <taxon>Metazoa</taxon>
        <taxon>Spiralia</taxon>
        <taxon>Gnathifera</taxon>
        <taxon>Rotifera</taxon>
        <taxon>Eurotatoria</taxon>
        <taxon>Bdelloidea</taxon>
        <taxon>Adinetida</taxon>
        <taxon>Adinetidae</taxon>
        <taxon>Adineta</taxon>
    </lineage>
</organism>
<dbReference type="Proteomes" id="UP000663828">
    <property type="component" value="Unassembled WGS sequence"/>
</dbReference>
<dbReference type="GO" id="GO:0050661">
    <property type="term" value="F:NADP binding"/>
    <property type="evidence" value="ECO:0007669"/>
    <property type="project" value="InterPro"/>
</dbReference>
<evidence type="ECO:0000313" key="9">
    <source>
        <dbReference type="Proteomes" id="UP000663828"/>
    </source>
</evidence>
<dbReference type="AlphaFoldDB" id="A0A814B1K5"/>